<dbReference type="InterPro" id="IPR002575">
    <property type="entry name" value="Aminoglycoside_PTrfase"/>
</dbReference>
<dbReference type="Proteomes" id="UP001178507">
    <property type="component" value="Unassembled WGS sequence"/>
</dbReference>
<dbReference type="EMBL" id="CAUJNA010000154">
    <property type="protein sequence ID" value="CAJ1372760.1"/>
    <property type="molecule type" value="Genomic_DNA"/>
</dbReference>
<dbReference type="Pfam" id="PF01636">
    <property type="entry name" value="APH"/>
    <property type="match status" value="1"/>
</dbReference>
<evidence type="ECO:0000256" key="2">
    <source>
        <dbReference type="ARBA" id="ARBA00007599"/>
    </source>
</evidence>
<accession>A0AA36HQ63</accession>
<evidence type="ECO:0000256" key="5">
    <source>
        <dbReference type="ARBA" id="ARBA00022694"/>
    </source>
</evidence>
<comment type="similarity">
    <text evidence="2">Belongs to the TsaE family.</text>
</comment>
<sequence length="485" mass="53325">MIAQRDVIALWGDLGAGKTSLARAIIQTLLAASGLREDVPSPTFTLVQTYEAGSLPIWHADLYRLSDPDELIELGLEEALEGGLLLIEWPDRMADELPAERLDIELKEVGDGRVACLTGRGAAWEDRINRWGTATRSFLQGDASLRRYERLALNGANGVLMDWPAGPDAPSEGTHAAYSKLAHLAEDVRPFVAVGSYLKSLGLRAPDIISSDLEHGFLLLEDFGTADFGGVIDKGKGPAGEVLDDMYRAGLDVLVALQQAGTPGLLSVGDGSTHDVPSFDDGIYRIETAMPLDWYLPVVMGTQASDDLRAEYDAIWTALWPLIEAGPRTLFLRDFHSPNILWQSKGRGLERVGLIDYQDALIGSLAYDPVSFLQDARRDVPVEREEVMRGYYVQAMKNADARFDADEFEAAYAVLGAERALRLMGLWPRLLKRDNKPHYMGHMARTQDYLRRNLAHPALSDLASFVENHFLKDAPAAGQIAETPA</sequence>
<reference evidence="12" key="1">
    <citation type="submission" date="2023-08" db="EMBL/GenBank/DDBJ databases">
        <authorList>
            <person name="Chen Y."/>
            <person name="Shah S."/>
            <person name="Dougan E. K."/>
            <person name="Thang M."/>
            <person name="Chan C."/>
        </authorList>
    </citation>
    <scope>NUCLEOTIDE SEQUENCE</scope>
</reference>
<dbReference type="AlphaFoldDB" id="A0AA36HQ63"/>
<evidence type="ECO:0000259" key="11">
    <source>
        <dbReference type="Pfam" id="PF01636"/>
    </source>
</evidence>
<evidence type="ECO:0000313" key="12">
    <source>
        <dbReference type="EMBL" id="CAJ1372760.1"/>
    </source>
</evidence>
<keyword evidence="7" id="KW-0547">Nucleotide-binding</keyword>
<evidence type="ECO:0000256" key="3">
    <source>
        <dbReference type="ARBA" id="ARBA00019010"/>
    </source>
</evidence>
<dbReference type="GO" id="GO:0002949">
    <property type="term" value="P:tRNA threonylcarbamoyladenosine modification"/>
    <property type="evidence" value="ECO:0007669"/>
    <property type="project" value="InterPro"/>
</dbReference>
<evidence type="ECO:0000313" key="13">
    <source>
        <dbReference type="Proteomes" id="UP001178507"/>
    </source>
</evidence>
<dbReference type="InterPro" id="IPR003442">
    <property type="entry name" value="T6A_TsaE"/>
</dbReference>
<evidence type="ECO:0000256" key="1">
    <source>
        <dbReference type="ARBA" id="ARBA00004496"/>
    </source>
</evidence>
<dbReference type="Gene3D" id="3.30.200.20">
    <property type="entry name" value="Phosphorylase Kinase, domain 1"/>
    <property type="match status" value="1"/>
</dbReference>
<dbReference type="PANTHER" id="PTHR33540:SF2">
    <property type="entry name" value="TRNA THREONYLCARBAMOYLADENOSINE BIOSYNTHESIS PROTEIN TSAE"/>
    <property type="match status" value="1"/>
</dbReference>
<dbReference type="Gene3D" id="3.40.50.300">
    <property type="entry name" value="P-loop containing nucleotide triphosphate hydrolases"/>
    <property type="match status" value="1"/>
</dbReference>
<dbReference type="PANTHER" id="PTHR33540">
    <property type="entry name" value="TRNA THREONYLCARBAMOYLADENOSINE BIOSYNTHESIS PROTEIN TSAE"/>
    <property type="match status" value="1"/>
</dbReference>
<keyword evidence="8" id="KW-0067">ATP-binding</keyword>
<keyword evidence="6" id="KW-0479">Metal-binding</keyword>
<dbReference type="SUPFAM" id="SSF52540">
    <property type="entry name" value="P-loop containing nucleoside triphosphate hydrolases"/>
    <property type="match status" value="1"/>
</dbReference>
<keyword evidence="13" id="KW-1185">Reference proteome</keyword>
<feature type="domain" description="Aminoglycoside phosphotransferase" evidence="11">
    <location>
        <begin position="139"/>
        <end position="392"/>
    </location>
</feature>
<dbReference type="GO" id="GO:0005737">
    <property type="term" value="C:cytoplasm"/>
    <property type="evidence" value="ECO:0007669"/>
    <property type="project" value="UniProtKB-SubCell"/>
</dbReference>
<proteinExistence type="inferred from homology"/>
<dbReference type="Gene3D" id="3.90.1200.10">
    <property type="match status" value="1"/>
</dbReference>
<organism evidence="12 13">
    <name type="scientific">Effrenium voratum</name>
    <dbReference type="NCBI Taxonomy" id="2562239"/>
    <lineage>
        <taxon>Eukaryota</taxon>
        <taxon>Sar</taxon>
        <taxon>Alveolata</taxon>
        <taxon>Dinophyceae</taxon>
        <taxon>Suessiales</taxon>
        <taxon>Symbiodiniaceae</taxon>
        <taxon>Effrenium</taxon>
    </lineage>
</organism>
<dbReference type="Pfam" id="PF02367">
    <property type="entry name" value="TsaE"/>
    <property type="match status" value="1"/>
</dbReference>
<comment type="caution">
    <text evidence="12">The sequence shown here is derived from an EMBL/GenBank/DDBJ whole genome shotgun (WGS) entry which is preliminary data.</text>
</comment>
<dbReference type="GO" id="GO:0005524">
    <property type="term" value="F:ATP binding"/>
    <property type="evidence" value="ECO:0007669"/>
    <property type="project" value="UniProtKB-KW"/>
</dbReference>
<comment type="subcellular location">
    <subcellularLocation>
        <location evidence="1">Cytoplasm</location>
    </subcellularLocation>
</comment>
<protein>
    <recommendedName>
        <fullName evidence="3">tRNA threonylcarbamoyladenosine biosynthesis protein TsaE</fullName>
    </recommendedName>
    <alternativeName>
        <fullName evidence="10">t(6)A37 threonylcarbamoyladenosine biosynthesis protein TsaE</fullName>
    </alternativeName>
</protein>
<evidence type="ECO:0000256" key="6">
    <source>
        <dbReference type="ARBA" id="ARBA00022723"/>
    </source>
</evidence>
<evidence type="ECO:0000256" key="10">
    <source>
        <dbReference type="ARBA" id="ARBA00032441"/>
    </source>
</evidence>
<dbReference type="InterPro" id="IPR027417">
    <property type="entry name" value="P-loop_NTPase"/>
</dbReference>
<dbReference type="NCBIfam" id="TIGR00150">
    <property type="entry name" value="T6A_YjeE"/>
    <property type="match status" value="1"/>
</dbReference>
<evidence type="ECO:0000256" key="9">
    <source>
        <dbReference type="ARBA" id="ARBA00022842"/>
    </source>
</evidence>
<dbReference type="GO" id="GO:0046872">
    <property type="term" value="F:metal ion binding"/>
    <property type="evidence" value="ECO:0007669"/>
    <property type="project" value="UniProtKB-KW"/>
</dbReference>
<dbReference type="InterPro" id="IPR011009">
    <property type="entry name" value="Kinase-like_dom_sf"/>
</dbReference>
<keyword evidence="9" id="KW-0460">Magnesium</keyword>
<gene>
    <name evidence="12" type="ORF">EVOR1521_LOCUS2769</name>
</gene>
<keyword evidence="4" id="KW-0963">Cytoplasm</keyword>
<name>A0AA36HQ63_9DINO</name>
<evidence type="ECO:0000256" key="4">
    <source>
        <dbReference type="ARBA" id="ARBA00022490"/>
    </source>
</evidence>
<evidence type="ECO:0000256" key="8">
    <source>
        <dbReference type="ARBA" id="ARBA00022840"/>
    </source>
</evidence>
<keyword evidence="5" id="KW-0819">tRNA processing</keyword>
<evidence type="ECO:0000256" key="7">
    <source>
        <dbReference type="ARBA" id="ARBA00022741"/>
    </source>
</evidence>
<dbReference type="SUPFAM" id="SSF56112">
    <property type="entry name" value="Protein kinase-like (PK-like)"/>
    <property type="match status" value="1"/>
</dbReference>